<dbReference type="Gene3D" id="2.30.130.110">
    <property type="match status" value="1"/>
</dbReference>
<dbReference type="OrthoDB" id="9804574at2"/>
<comment type="caution">
    <text evidence="3">The sequence shown here is derived from an EMBL/GenBank/DDBJ whole genome shotgun (WGS) entry which is preliminary data.</text>
</comment>
<proteinExistence type="predicted"/>
<dbReference type="CDD" id="cd11613">
    <property type="entry name" value="SAF_AH_GD"/>
    <property type="match status" value="1"/>
</dbReference>
<keyword evidence="4" id="KW-1185">Reference proteome</keyword>
<dbReference type="Proteomes" id="UP000266091">
    <property type="component" value="Unassembled WGS sequence"/>
</dbReference>
<dbReference type="InterPro" id="IPR044144">
    <property type="entry name" value="SAF_UxaA/GarD"/>
</dbReference>
<evidence type="ECO:0000313" key="4">
    <source>
        <dbReference type="Proteomes" id="UP000266091"/>
    </source>
</evidence>
<protein>
    <recommendedName>
        <fullName evidence="2">SAF domain-containing protein</fullName>
    </recommendedName>
</protein>
<reference evidence="3 4" key="1">
    <citation type="journal article" date="2018" name="Int. J. Syst. Evol. Microbiol.">
        <title>Mesosutterella multiformis gen. nov., sp. nov., a member of the family Sutterellaceae and Sutterella megalosphaeroides sp. nov., isolated from human faeces.</title>
        <authorList>
            <person name="Sakamoto M."/>
            <person name="Ikeyama N."/>
            <person name="Kunihiro T."/>
            <person name="Iino T."/>
            <person name="Yuki M."/>
            <person name="Ohkuma M."/>
        </authorList>
    </citation>
    <scope>NUCLEOTIDE SEQUENCE [LARGE SCALE GENOMIC DNA]</scope>
    <source>
        <strain evidence="3 4">4NBBH2</strain>
    </source>
</reference>
<evidence type="ECO:0000256" key="1">
    <source>
        <dbReference type="ARBA" id="ARBA00023239"/>
    </source>
</evidence>
<dbReference type="EMBL" id="BGZJ01000001">
    <property type="protein sequence ID" value="GBO93831.1"/>
    <property type="molecule type" value="Genomic_DNA"/>
</dbReference>
<evidence type="ECO:0000259" key="2">
    <source>
        <dbReference type="SMART" id="SM00858"/>
    </source>
</evidence>
<sequence length="103" mass="11067">MPKALHIHATDNIAVCTSAVQPGDEVEILEPDGSRGAVKAAEAIAFCNKIALRDIASGEEVLKYGEVIGKATEDIRKGCLVNDRNIASQPRAYADEYLLKKEA</sequence>
<dbReference type="GO" id="GO:0016829">
    <property type="term" value="F:lyase activity"/>
    <property type="evidence" value="ECO:0007669"/>
    <property type="project" value="UniProtKB-KW"/>
</dbReference>
<keyword evidence="1" id="KW-0456">Lyase</keyword>
<dbReference type="InterPro" id="IPR013974">
    <property type="entry name" value="SAF"/>
</dbReference>
<gene>
    <name evidence="3" type="ORF">MESMUL_11850</name>
</gene>
<accession>A0A388SEG0</accession>
<dbReference type="RefSeq" id="WP_116270129.1">
    <property type="nucleotide sequence ID" value="NZ_BGZJ01000001.1"/>
</dbReference>
<accession>A0A401LGV5</accession>
<dbReference type="SMART" id="SM00858">
    <property type="entry name" value="SAF"/>
    <property type="match status" value="1"/>
</dbReference>
<name>A0A388SEG0_9BURK</name>
<dbReference type="Pfam" id="PF08666">
    <property type="entry name" value="SAF"/>
    <property type="match status" value="1"/>
</dbReference>
<dbReference type="AlphaFoldDB" id="A0A388SEG0"/>
<feature type="domain" description="SAF" evidence="2">
    <location>
        <begin position="11"/>
        <end position="87"/>
    </location>
</feature>
<evidence type="ECO:0000313" key="3">
    <source>
        <dbReference type="EMBL" id="GBO93831.1"/>
    </source>
</evidence>
<organism evidence="3 4">
    <name type="scientific">Mesosutterella multiformis</name>
    <dbReference type="NCBI Taxonomy" id="2259133"/>
    <lineage>
        <taxon>Bacteria</taxon>
        <taxon>Pseudomonadati</taxon>
        <taxon>Pseudomonadota</taxon>
        <taxon>Betaproteobacteria</taxon>
        <taxon>Burkholderiales</taxon>
        <taxon>Sutterellaceae</taxon>
        <taxon>Mesosutterella</taxon>
    </lineage>
</organism>